<proteinExistence type="predicted"/>
<reference evidence="4 5" key="1">
    <citation type="submission" date="2023-11" db="EMBL/GenBank/DDBJ databases">
        <title>MicrobeMod: A computational toolkit for identifying prokaryotic methylation and restriction-modification with nanopore sequencing.</title>
        <authorList>
            <person name="Crits-Christoph A."/>
            <person name="Kang S.C."/>
            <person name="Lee H."/>
            <person name="Ostrov N."/>
        </authorList>
    </citation>
    <scope>NUCLEOTIDE SEQUENCE [LARGE SCALE GENOMIC DNA]</scope>
    <source>
        <strain evidence="4 5">DSMZ 700</strain>
    </source>
</reference>
<dbReference type="GO" id="GO:0005524">
    <property type="term" value="F:ATP binding"/>
    <property type="evidence" value="ECO:0007669"/>
    <property type="project" value="UniProtKB-KW"/>
</dbReference>
<evidence type="ECO:0000259" key="3">
    <source>
        <dbReference type="Pfam" id="PF01656"/>
    </source>
</evidence>
<keyword evidence="1" id="KW-0547">Nucleotide-binding</keyword>
<dbReference type="GO" id="GO:0016887">
    <property type="term" value="F:ATP hydrolysis activity"/>
    <property type="evidence" value="ECO:0007669"/>
    <property type="project" value="TreeGrafter"/>
</dbReference>
<evidence type="ECO:0000313" key="4">
    <source>
        <dbReference type="EMBL" id="MDX5930289.1"/>
    </source>
</evidence>
<evidence type="ECO:0000313" key="5">
    <source>
        <dbReference type="Proteomes" id="UP001279553"/>
    </source>
</evidence>
<keyword evidence="2" id="KW-0067">ATP-binding</keyword>
<dbReference type="Pfam" id="PF01656">
    <property type="entry name" value="CbiA"/>
    <property type="match status" value="1"/>
</dbReference>
<dbReference type="Gene3D" id="3.40.50.300">
    <property type="entry name" value="P-loop containing nucleotide triphosphate hydrolases"/>
    <property type="match status" value="1"/>
</dbReference>
<dbReference type="Proteomes" id="UP001279553">
    <property type="component" value="Unassembled WGS sequence"/>
</dbReference>
<dbReference type="GO" id="GO:0051782">
    <property type="term" value="P:negative regulation of cell division"/>
    <property type="evidence" value="ECO:0007669"/>
    <property type="project" value="TreeGrafter"/>
</dbReference>
<organism evidence="4 5">
    <name type="scientific">Acidiphilium acidophilum</name>
    <name type="common">Thiobacillus acidophilus</name>
    <dbReference type="NCBI Taxonomy" id="76588"/>
    <lineage>
        <taxon>Bacteria</taxon>
        <taxon>Pseudomonadati</taxon>
        <taxon>Pseudomonadota</taxon>
        <taxon>Alphaproteobacteria</taxon>
        <taxon>Acetobacterales</taxon>
        <taxon>Acidocellaceae</taxon>
        <taxon>Acidiphilium</taxon>
    </lineage>
</organism>
<dbReference type="InterPro" id="IPR050625">
    <property type="entry name" value="ParA/MinD_ATPase"/>
</dbReference>
<evidence type="ECO:0000256" key="1">
    <source>
        <dbReference type="ARBA" id="ARBA00022741"/>
    </source>
</evidence>
<protein>
    <submittedName>
        <fullName evidence="4">AAA family ATPase</fullName>
    </submittedName>
</protein>
<dbReference type="PANTHER" id="PTHR43384">
    <property type="entry name" value="SEPTUM SITE-DETERMINING PROTEIN MIND HOMOLOG, CHLOROPLASTIC-RELATED"/>
    <property type="match status" value="1"/>
</dbReference>
<dbReference type="AlphaFoldDB" id="A0AAW9DNZ6"/>
<keyword evidence="5" id="KW-1185">Reference proteome</keyword>
<dbReference type="EMBL" id="JAWXYB010000018">
    <property type="protein sequence ID" value="MDX5930289.1"/>
    <property type="molecule type" value="Genomic_DNA"/>
</dbReference>
<accession>A0AAW9DNZ6</accession>
<evidence type="ECO:0000256" key="2">
    <source>
        <dbReference type="ARBA" id="ARBA00022840"/>
    </source>
</evidence>
<gene>
    <name evidence="4" type="ORF">SIL87_05845</name>
</gene>
<name>A0AAW9DNZ6_ACIAO</name>
<dbReference type="GO" id="GO:0005829">
    <property type="term" value="C:cytosol"/>
    <property type="evidence" value="ECO:0007669"/>
    <property type="project" value="TreeGrafter"/>
</dbReference>
<dbReference type="SUPFAM" id="SSF52540">
    <property type="entry name" value="P-loop containing nucleoside triphosphate hydrolases"/>
    <property type="match status" value="1"/>
</dbReference>
<dbReference type="InterPro" id="IPR002586">
    <property type="entry name" value="CobQ/CobB/MinD/ParA_Nub-bd_dom"/>
</dbReference>
<dbReference type="GO" id="GO:0009898">
    <property type="term" value="C:cytoplasmic side of plasma membrane"/>
    <property type="evidence" value="ECO:0007669"/>
    <property type="project" value="TreeGrafter"/>
</dbReference>
<sequence>MPMQREMGGATADPSFIATLVGTEDAGPAPASGPQPRRVALASGKGGVGKTWLSLTLAQALSHRRKRVLVFDADFGLANADIQIGHLPRQDLGAVIRDGADLAQCIVPIESGGFDLIAGRSGSGALAGVSATMIADVLARLAKVAAGYDWVLFDLGTGVDAATRQIAAHADIVALITTEDPSSLTDAYAVLKLLKRDRSAAGLTVDARIVVNQARSDTAGRRAHAALARAARGFLRIDPPLLGIIGLDERVADAIRSQQLLIGQFPNSDAATSVAAIARRLVGR</sequence>
<dbReference type="InterPro" id="IPR025501">
    <property type="entry name" value="MinD_FleN"/>
</dbReference>
<dbReference type="PANTHER" id="PTHR43384:SF4">
    <property type="entry name" value="CELLULOSE BIOSYNTHESIS PROTEIN BCSQ-RELATED"/>
    <property type="match status" value="1"/>
</dbReference>
<dbReference type="InterPro" id="IPR027417">
    <property type="entry name" value="P-loop_NTPase"/>
</dbReference>
<feature type="domain" description="CobQ/CobB/MinD/ParA nucleotide binding" evidence="3">
    <location>
        <begin position="39"/>
        <end position="259"/>
    </location>
</feature>
<comment type="caution">
    <text evidence="4">The sequence shown here is derived from an EMBL/GenBank/DDBJ whole genome shotgun (WGS) entry which is preliminary data.</text>
</comment>
<dbReference type="PIRSF" id="PIRSF003092">
    <property type="entry name" value="MinD"/>
    <property type="match status" value="1"/>
</dbReference>